<accession>A0ACB9NWY1</accession>
<gene>
    <name evidence="1" type="ORF">MLD38_025957</name>
</gene>
<name>A0ACB9NWY1_9MYRT</name>
<protein>
    <submittedName>
        <fullName evidence="1">Uncharacterized protein</fullName>
    </submittedName>
</protein>
<organism evidence="1 2">
    <name type="scientific">Melastoma candidum</name>
    <dbReference type="NCBI Taxonomy" id="119954"/>
    <lineage>
        <taxon>Eukaryota</taxon>
        <taxon>Viridiplantae</taxon>
        <taxon>Streptophyta</taxon>
        <taxon>Embryophyta</taxon>
        <taxon>Tracheophyta</taxon>
        <taxon>Spermatophyta</taxon>
        <taxon>Magnoliopsida</taxon>
        <taxon>eudicotyledons</taxon>
        <taxon>Gunneridae</taxon>
        <taxon>Pentapetalae</taxon>
        <taxon>rosids</taxon>
        <taxon>malvids</taxon>
        <taxon>Myrtales</taxon>
        <taxon>Melastomataceae</taxon>
        <taxon>Melastomatoideae</taxon>
        <taxon>Melastomateae</taxon>
        <taxon>Melastoma</taxon>
    </lineage>
</organism>
<dbReference type="EMBL" id="CM042886">
    <property type="protein sequence ID" value="KAI4341204.1"/>
    <property type="molecule type" value="Genomic_DNA"/>
</dbReference>
<sequence length="175" mass="19575">MHPEHPATRHLIGWLFGIFFEEINHTGAAVLWAELTSNSGFETKGPNTPSYISPWSVMGCFDLNKVALHLDMLRNDKGANACPAGRVGIYNPGFWGVNIKKGKTYKVVFHVRSLESVDLSSIKGVSSWTKMEVRLEATATNHNSRLQSTTNQQEVIWFDQVSAMPEDTYLACIVY</sequence>
<reference evidence="2" key="1">
    <citation type="journal article" date="2023" name="Front. Plant Sci.">
        <title>Chromosomal-level genome assembly of Melastoma candidum provides insights into trichome evolution.</title>
        <authorList>
            <person name="Zhong Y."/>
            <person name="Wu W."/>
            <person name="Sun C."/>
            <person name="Zou P."/>
            <person name="Liu Y."/>
            <person name="Dai S."/>
            <person name="Zhou R."/>
        </authorList>
    </citation>
    <scope>NUCLEOTIDE SEQUENCE [LARGE SCALE GENOMIC DNA]</scope>
</reference>
<comment type="caution">
    <text evidence="1">The sequence shown here is derived from an EMBL/GenBank/DDBJ whole genome shotgun (WGS) entry which is preliminary data.</text>
</comment>
<keyword evidence="2" id="KW-1185">Reference proteome</keyword>
<dbReference type="Proteomes" id="UP001057402">
    <property type="component" value="Chromosome 7"/>
</dbReference>
<proteinExistence type="predicted"/>
<evidence type="ECO:0000313" key="1">
    <source>
        <dbReference type="EMBL" id="KAI4341204.1"/>
    </source>
</evidence>
<evidence type="ECO:0000313" key="2">
    <source>
        <dbReference type="Proteomes" id="UP001057402"/>
    </source>
</evidence>